<dbReference type="InterPro" id="IPR003995">
    <property type="entry name" value="RTX_toxin_determinant-A"/>
</dbReference>
<evidence type="ECO:0000256" key="5">
    <source>
        <dbReference type="ARBA" id="ARBA00022737"/>
    </source>
</evidence>
<dbReference type="PROSITE" id="PS00330">
    <property type="entry name" value="HEMOLYSIN_CALCIUM"/>
    <property type="match status" value="11"/>
</dbReference>
<keyword evidence="5" id="KW-0677">Repeat</keyword>
<dbReference type="Pfam" id="PF00353">
    <property type="entry name" value="HemolysinCabind"/>
    <property type="match status" value="17"/>
</dbReference>
<dbReference type="InterPro" id="IPR018511">
    <property type="entry name" value="Hemolysin-typ_Ca-bd_CS"/>
</dbReference>
<dbReference type="SUPFAM" id="SSF51294">
    <property type="entry name" value="Hedgehog/intein (Hint) domain"/>
    <property type="match status" value="1"/>
</dbReference>
<reference evidence="9 10" key="1">
    <citation type="submission" date="2020-06" db="EMBL/GenBank/DDBJ databases">
        <title>Sulfitobacter algicola sp. nov., isolated from green algae.</title>
        <authorList>
            <person name="Wang C."/>
        </authorList>
    </citation>
    <scope>NUCLEOTIDE SEQUENCE [LARGE SCALE GENOMIC DNA]</scope>
    <source>
        <strain evidence="9 10">1151</strain>
    </source>
</reference>
<dbReference type="Proteomes" id="UP000777935">
    <property type="component" value="Unassembled WGS sequence"/>
</dbReference>
<evidence type="ECO:0000256" key="3">
    <source>
        <dbReference type="ARBA" id="ARBA00022525"/>
    </source>
</evidence>
<keyword evidence="6" id="KW-0843">Virulence</keyword>
<dbReference type="InterPro" id="IPR030934">
    <property type="entry name" value="Intein_C"/>
</dbReference>
<evidence type="ECO:0000256" key="4">
    <source>
        <dbReference type="ARBA" id="ARBA00022656"/>
    </source>
</evidence>
<dbReference type="InterPro" id="IPR050557">
    <property type="entry name" value="RTX_toxin/Mannuronan_C5-epim"/>
</dbReference>
<dbReference type="InterPro" id="IPR001343">
    <property type="entry name" value="Hemolysn_Ca-bd"/>
</dbReference>
<dbReference type="Gene3D" id="2.150.10.10">
    <property type="entry name" value="Serralysin-like metalloprotease, C-terminal"/>
    <property type="match status" value="9"/>
</dbReference>
<evidence type="ECO:0000256" key="2">
    <source>
        <dbReference type="ARBA" id="ARBA00004613"/>
    </source>
</evidence>
<organism evidence="9 10">
    <name type="scientific">Parasulfitobacter algicola</name>
    <dbReference type="NCBI Taxonomy" id="2614809"/>
    <lineage>
        <taxon>Bacteria</taxon>
        <taxon>Pseudomonadati</taxon>
        <taxon>Pseudomonadota</taxon>
        <taxon>Alphaproteobacteria</taxon>
        <taxon>Rhodobacterales</taxon>
        <taxon>Roseobacteraceae</taxon>
        <taxon>Parasulfitobacter</taxon>
    </lineage>
</organism>
<dbReference type="Pfam" id="PF06594">
    <property type="entry name" value="HCBP_related"/>
    <property type="match status" value="2"/>
</dbReference>
<protein>
    <recommendedName>
        <fullName evidence="8">Haemolysin-type calcium binding-related domain-containing protein</fullName>
    </recommendedName>
</protein>
<dbReference type="InterPro" id="IPR011049">
    <property type="entry name" value="Serralysin-like_metalloprot_C"/>
</dbReference>
<dbReference type="InterPro" id="IPR010566">
    <property type="entry name" value="Haemolys_ca-bd"/>
</dbReference>
<dbReference type="RefSeq" id="WP_174140054.1">
    <property type="nucleotide sequence ID" value="NZ_JABUFE010000023.1"/>
</dbReference>
<accession>A0ABX2IZY9</accession>
<comment type="caution">
    <text evidence="9">The sequence shown here is derived from an EMBL/GenBank/DDBJ whole genome shotgun (WGS) entry which is preliminary data.</text>
</comment>
<evidence type="ECO:0000259" key="8">
    <source>
        <dbReference type="Pfam" id="PF06594"/>
    </source>
</evidence>
<dbReference type="PROSITE" id="PS50818">
    <property type="entry name" value="INTEIN_C_TER"/>
    <property type="match status" value="1"/>
</dbReference>
<sequence length="2378" mass="250666">MHTNLSASARGLQSSFAKKLFLSLDCHFRSAGNIGKVAPEEITLDAFPDGLEPKAGKHTVYNFEVEDTHTYIAGGYRVHNRSALSYFDPDQNGQITKLYYDEDGNLVVESVSDDGGLWKITTEETDGSDTTEVTKEYSLGEDGKTKFFLKQTETWEGDPDSDEEILQSVEITNYRLYGDEIGGSFAGAVTPFILQSIGAESAFERLAAGTIIDTLIQNIAEGGFNILHHSILNASTNGQVVEFLAVDAFDDFGIDLAINGVENTISLISQVIMGEIFASVDTDGAPGAIMEALVSTGIDHYLSNGFDNLITDVFGADSKLGEAFTGSSFNTENLAESLSSVIFAAVLNEALPQPETIEGAIASSIAKVFAGSLSFTAAGPILGTVILPVLVPALIGLVVGKLFDSLFDKDPEAFAGLKYDLVSGLFDIDYLDSEDGGNEELAESLGLAVVEKINEFKSALQATSHNYADIDTIRIGHLEDKLKNGDGKSYKMEDSDAILAAVVNALKQMEVNDGDLKVARVLDLENLDQVLADMGADEAFSYLYSRMRIAQDYQYYLENAEQINLLITTAPNSAEAKAWLATILSAGEMGLADGYTGIGDALDNLFLTADGDDLIDGGAGNDAIVTFAGNDTIRGGEGDDVINAGAGADEVDGGVGSDTLSFENTADGVSLDLSQGIGLSGDAEGDVYTSIENVTGSERGDAIVGDLNSNVIHGNSGDDTLSGHGGDDTVAGDKGDDIVFGADGNDVLEGGIGNDTLVGGAGADTLEGGEGIDIASYRDSTTSVDISLKTGAQTGEAIGDTYVGIEGLEGSAFDDRLEAADVGSLLIGGTGDDVLIGGNGSDTYRYALGDGNDVISEHHSGGNADRLVLVDVASDQLRISRIDNNIILTFPNNETITLERQLNWISNPGVESIEFSDGLIWAQDDLIAEMHAQAKATGTVTGTSFIDTFYHAQGDGSYIISEHHSGGNQDRLMLTDVTSDQVLVSMNGSDVILTLPNSETITLDNQLGSISNPGIESIEFSDGLIWTQDDLIVELHAQAKATGVVNGTSFIDTFFHTQGDGSYTIATESVGDTLVLGDLTADQVFVSTVGDDLVLGLPNDETLTIQNQFGRYGSPGIDQITFSNGFFINRAILNNAVLTGQSLQSLLTFGTGGDDVLNGTDQADVFLTSTGTDFLSGGDGSDTYFVNGSVGTTWIHETADQSTDQLVFGASISRYMITTDVADLDGNGINDLILDIDNDGGQIILADAVDSDGTTIIGGVQYVHYANGETYTLQSLADITSVFTGTDWDDQITGTDQSEVFETSAGDDTIYGGHGDDVYRLDRGQGDDVLRDSNGTDRLEFADGISLSDLVVTTGDFVADGNTDLKITFADGSGSVVLEFTHVDGNWARSHYFETIAFADGTEMSWHEFLDATVNKGTADSDIIHGTYRDDVFGASTGDDTIYGGHGDDVYRLERGQGDDVLHDTGGSDRLEFGAEISLSDLVVTTGDFVADGNTDLKIAFADGSGSVVLEFTHVDGNWARSHYFETIAFADGTEMSWHEFLDATVNKGTADSDIIHGTYRDDVFGASTGDDTIYGGHGDDVYRLERGQGDDVLHDTGGSDRLEFGAEISLSDLVVTTGDFVMDGNTDLKIAFADGSGSVVLEQNQAQSYWAPNYYLETIAFADGTELDWQTFLDVTVNRGTGDDNVIHGSYGNDIFSASTGDDTIYGGHGDDVYHVNKYGGDKHIYDSHGSDRIVFGDGIGTRDLRINERDVDENGINDMVFSFKNGTGSFAIMDAESWSWFSSGKIEFFEFYNGTVLTREYFQNGSTANDVIAGDASDNFLFALGGDDTMIGEGGADILVGGDGLDIASYATSATAVTIDLDTETGLGGDAEGDTFSSIEGAIGSDFDDVLLGDNTANHLTGGQGADRLEGRAGNDTLVGGDGDDTIIYASGDDVILGNYQNEGSDTLDLSKYTADQVSFRLNGNHVFIDTPDGIIQLSDQVLRNLGHTRSNIETIVFSDVTLNEADIAARALSDQISDGSDSVIGSNLNDMINAEMGDDIINANGGHDILNGADGFDMLNGGSGNDTLDGGVGDDILNGDDGNDVLIGGAGSDVLDGGAGSDTASYAGVTEAIKVDLMFAENNTGAAIGDTYFSVENLIGSQAGDNLRGTTGNNVIEGGAGVDYIWGRGGDDTLDGGIGNDVLLGGAGADVLIGGEGRDRAQYSNSNVGLTLDLEFTDRNTSEAVGDVYDSIEDLAGGRFNDEISGDAGANGLYGREGNDTLFGRDGDDYLEGGTDNDVLDGGVGDDVLRGGQDADTFVYRSTSDGAGGFDKVRDFENGIDLIDLTSFGFASFAEVEALTRDAGTNHMRIDFGDGDTLYIENFRLADFDANDVLL</sequence>
<evidence type="ECO:0000313" key="10">
    <source>
        <dbReference type="Proteomes" id="UP000777935"/>
    </source>
</evidence>
<evidence type="ECO:0000256" key="6">
    <source>
        <dbReference type="ARBA" id="ARBA00023026"/>
    </source>
</evidence>
<dbReference type="Gene3D" id="2.170.16.10">
    <property type="entry name" value="Hedgehog/Intein (Hint) domain"/>
    <property type="match status" value="1"/>
</dbReference>
<evidence type="ECO:0000256" key="1">
    <source>
        <dbReference type="ARBA" id="ARBA00004370"/>
    </source>
</evidence>
<feature type="domain" description="Haemolysin-type calcium binding-related" evidence="8">
    <location>
        <begin position="1092"/>
        <end position="1129"/>
    </location>
</feature>
<dbReference type="PANTHER" id="PTHR38340:SF1">
    <property type="entry name" value="S-LAYER PROTEIN"/>
    <property type="match status" value="1"/>
</dbReference>
<dbReference type="PRINTS" id="PR01488">
    <property type="entry name" value="RTXTOXINA"/>
</dbReference>
<keyword evidence="4" id="KW-0800">Toxin</keyword>
<dbReference type="PANTHER" id="PTHR38340">
    <property type="entry name" value="S-LAYER PROTEIN"/>
    <property type="match status" value="1"/>
</dbReference>
<keyword evidence="3" id="KW-0964">Secreted</keyword>
<dbReference type="SUPFAM" id="SSF51120">
    <property type="entry name" value="beta-Roll"/>
    <property type="match status" value="11"/>
</dbReference>
<keyword evidence="10" id="KW-1185">Reference proteome</keyword>
<evidence type="ECO:0000313" key="9">
    <source>
        <dbReference type="EMBL" id="NSX56902.1"/>
    </source>
</evidence>
<dbReference type="InterPro" id="IPR036844">
    <property type="entry name" value="Hint_dom_sf"/>
</dbReference>
<gene>
    <name evidence="9" type="ORF">HRQ87_19155</name>
</gene>
<evidence type="ECO:0000256" key="7">
    <source>
        <dbReference type="ARBA" id="ARBA00023136"/>
    </source>
</evidence>
<dbReference type="EMBL" id="JABUFE010000023">
    <property type="protein sequence ID" value="NSX56902.1"/>
    <property type="molecule type" value="Genomic_DNA"/>
</dbReference>
<name>A0ABX2IZY9_9RHOB</name>
<dbReference type="PRINTS" id="PR00313">
    <property type="entry name" value="CABNDNGRPT"/>
</dbReference>
<feature type="domain" description="Haemolysin-type calcium binding-related" evidence="8">
    <location>
        <begin position="990"/>
        <end position="1030"/>
    </location>
</feature>
<proteinExistence type="predicted"/>
<keyword evidence="7" id="KW-0472">Membrane</keyword>
<comment type="subcellular location">
    <subcellularLocation>
        <location evidence="1">Membrane</location>
    </subcellularLocation>
    <subcellularLocation>
        <location evidence="2">Secreted</location>
    </subcellularLocation>
</comment>